<evidence type="ECO:0000256" key="9">
    <source>
        <dbReference type="ARBA" id="ARBA00023170"/>
    </source>
</evidence>
<dbReference type="PANTHER" id="PTHR48006:SF34">
    <property type="entry name" value="OS08G0203700 PROTEIN"/>
    <property type="match status" value="1"/>
</dbReference>
<keyword evidence="3" id="KW-0723">Serine/threonine-protein kinase</keyword>
<evidence type="ECO:0000256" key="3">
    <source>
        <dbReference type="ARBA" id="ARBA00022527"/>
    </source>
</evidence>
<dbReference type="GO" id="GO:0005524">
    <property type="term" value="F:ATP binding"/>
    <property type="evidence" value="ECO:0007669"/>
    <property type="project" value="UniProtKB-KW"/>
</dbReference>
<evidence type="ECO:0000256" key="5">
    <source>
        <dbReference type="ARBA" id="ARBA00022679"/>
    </source>
</evidence>
<dbReference type="InterPro" id="IPR051824">
    <property type="entry name" value="LRR_Rcpt-Like_S/T_Kinase"/>
</dbReference>
<evidence type="ECO:0000259" key="15">
    <source>
        <dbReference type="Pfam" id="PF11721"/>
    </source>
</evidence>
<gene>
    <name evidence="16" type="ORF">FSB_LOCUS12992</name>
</gene>
<evidence type="ECO:0000256" key="7">
    <source>
        <dbReference type="ARBA" id="ARBA00022741"/>
    </source>
</evidence>
<dbReference type="Gene3D" id="2.60.120.430">
    <property type="entry name" value="Galactose-binding lectin"/>
    <property type="match status" value="1"/>
</dbReference>
<evidence type="ECO:0000256" key="10">
    <source>
        <dbReference type="ARBA" id="ARBA00023180"/>
    </source>
</evidence>
<evidence type="ECO:0000313" key="16">
    <source>
        <dbReference type="EMBL" id="SPC85110.1"/>
    </source>
</evidence>
<keyword evidence="8" id="KW-0067">ATP-binding</keyword>
<keyword evidence="6" id="KW-0732">Signal</keyword>
<dbReference type="GO" id="GO:0005886">
    <property type="term" value="C:plasma membrane"/>
    <property type="evidence" value="ECO:0007669"/>
    <property type="project" value="TreeGrafter"/>
</dbReference>
<comment type="catalytic activity">
    <reaction evidence="12">
        <text>L-seryl-[protein] + ATP = O-phospho-L-seryl-[protein] + ADP + H(+)</text>
        <dbReference type="Rhea" id="RHEA:17989"/>
        <dbReference type="Rhea" id="RHEA-COMP:9863"/>
        <dbReference type="Rhea" id="RHEA-COMP:11604"/>
        <dbReference type="ChEBI" id="CHEBI:15378"/>
        <dbReference type="ChEBI" id="CHEBI:29999"/>
        <dbReference type="ChEBI" id="CHEBI:30616"/>
        <dbReference type="ChEBI" id="CHEBI:83421"/>
        <dbReference type="ChEBI" id="CHEBI:456216"/>
        <dbReference type="EC" id="2.7.11.1"/>
    </reaction>
</comment>
<accession>A0A2N9FDL7</accession>
<dbReference type="EMBL" id="OIVN01000757">
    <property type="protein sequence ID" value="SPC85110.1"/>
    <property type="molecule type" value="Genomic_DNA"/>
</dbReference>
<dbReference type="Pfam" id="PF04478">
    <property type="entry name" value="Mid2"/>
    <property type="match status" value="1"/>
</dbReference>
<dbReference type="InterPro" id="IPR007567">
    <property type="entry name" value="Mid2_dom"/>
</dbReference>
<feature type="domain" description="Mid2" evidence="14">
    <location>
        <begin position="137"/>
        <end position="178"/>
    </location>
</feature>
<evidence type="ECO:0000256" key="12">
    <source>
        <dbReference type="ARBA" id="ARBA00048679"/>
    </source>
</evidence>
<evidence type="ECO:0000259" key="14">
    <source>
        <dbReference type="Pfam" id="PF04478"/>
    </source>
</evidence>
<dbReference type="AlphaFoldDB" id="A0A2N9FDL7"/>
<evidence type="ECO:0000256" key="4">
    <source>
        <dbReference type="ARBA" id="ARBA00022553"/>
    </source>
</evidence>
<keyword evidence="7" id="KW-0547">Nucleotide-binding</keyword>
<dbReference type="PANTHER" id="PTHR48006">
    <property type="entry name" value="LEUCINE-RICH REPEAT-CONTAINING PROTEIN DDB_G0281931-RELATED"/>
    <property type="match status" value="1"/>
</dbReference>
<keyword evidence="4" id="KW-0597">Phosphoprotein</keyword>
<evidence type="ECO:0000256" key="13">
    <source>
        <dbReference type="SAM" id="Phobius"/>
    </source>
</evidence>
<feature type="domain" description="Malectin" evidence="15">
    <location>
        <begin position="52"/>
        <end position="113"/>
    </location>
</feature>
<evidence type="ECO:0000256" key="8">
    <source>
        <dbReference type="ARBA" id="ARBA00022840"/>
    </source>
</evidence>
<evidence type="ECO:0000256" key="11">
    <source>
        <dbReference type="ARBA" id="ARBA00047899"/>
    </source>
</evidence>
<name>A0A2N9FDL7_FAGSY</name>
<dbReference type="GO" id="GO:0004674">
    <property type="term" value="F:protein serine/threonine kinase activity"/>
    <property type="evidence" value="ECO:0007669"/>
    <property type="project" value="UniProtKB-KW"/>
</dbReference>
<organism evidence="16">
    <name type="scientific">Fagus sylvatica</name>
    <name type="common">Beechnut</name>
    <dbReference type="NCBI Taxonomy" id="28930"/>
    <lineage>
        <taxon>Eukaryota</taxon>
        <taxon>Viridiplantae</taxon>
        <taxon>Streptophyta</taxon>
        <taxon>Embryophyta</taxon>
        <taxon>Tracheophyta</taxon>
        <taxon>Spermatophyta</taxon>
        <taxon>Magnoliopsida</taxon>
        <taxon>eudicotyledons</taxon>
        <taxon>Gunneridae</taxon>
        <taxon>Pentapetalae</taxon>
        <taxon>rosids</taxon>
        <taxon>fabids</taxon>
        <taxon>Fagales</taxon>
        <taxon>Fagaceae</taxon>
        <taxon>Fagus</taxon>
    </lineage>
</organism>
<proteinExistence type="predicted"/>
<keyword evidence="3" id="KW-0418">Kinase</keyword>
<protein>
    <recommendedName>
        <fullName evidence="2">non-specific serine/threonine protein kinase</fullName>
        <ecNumber evidence="2">2.7.11.1</ecNumber>
    </recommendedName>
</protein>
<evidence type="ECO:0000256" key="1">
    <source>
        <dbReference type="ARBA" id="ARBA00004479"/>
    </source>
</evidence>
<sequence>MSAGGIVYEAEDSSSFGATSFYVTNTEKWATSRMSPGSLRYYGLGLDNGLYNGGLELKDFDISKEGGGVERAIRKNFKAHVSENYLEIHLFWAGKGTCCIPERGFYGPLISAIHVTSDFVSTVPGILPSTSGEKSRLGLIVGIAVPVGVVTLSLIYVVFYIKRKSQHFNEEGKSITAVVSALTPPGLAGGSRIFSEFSNFLVHSHLTPLLSSLSSHAARNSLVLLNSSRPTRRRR</sequence>
<keyword evidence="13" id="KW-0472">Membrane</keyword>
<evidence type="ECO:0000256" key="2">
    <source>
        <dbReference type="ARBA" id="ARBA00012513"/>
    </source>
</evidence>
<comment type="subcellular location">
    <subcellularLocation>
        <location evidence="1">Membrane</location>
        <topology evidence="1">Single-pass type I membrane protein</topology>
    </subcellularLocation>
</comment>
<dbReference type="Pfam" id="PF11721">
    <property type="entry name" value="Malectin"/>
    <property type="match status" value="1"/>
</dbReference>
<dbReference type="InterPro" id="IPR021720">
    <property type="entry name" value="Malectin_dom"/>
</dbReference>
<keyword evidence="13" id="KW-0812">Transmembrane</keyword>
<evidence type="ECO:0000256" key="6">
    <source>
        <dbReference type="ARBA" id="ARBA00022729"/>
    </source>
</evidence>
<keyword evidence="10" id="KW-0325">Glycoprotein</keyword>
<dbReference type="EC" id="2.7.11.1" evidence="2"/>
<feature type="transmembrane region" description="Helical" evidence="13">
    <location>
        <begin position="137"/>
        <end position="161"/>
    </location>
</feature>
<keyword evidence="5" id="KW-0808">Transferase</keyword>
<reference evidence="16" key="1">
    <citation type="submission" date="2018-02" db="EMBL/GenBank/DDBJ databases">
        <authorList>
            <person name="Cohen D.B."/>
            <person name="Kent A.D."/>
        </authorList>
    </citation>
    <scope>NUCLEOTIDE SEQUENCE</scope>
</reference>
<comment type="catalytic activity">
    <reaction evidence="11">
        <text>L-threonyl-[protein] + ATP = O-phospho-L-threonyl-[protein] + ADP + H(+)</text>
        <dbReference type="Rhea" id="RHEA:46608"/>
        <dbReference type="Rhea" id="RHEA-COMP:11060"/>
        <dbReference type="Rhea" id="RHEA-COMP:11605"/>
        <dbReference type="ChEBI" id="CHEBI:15378"/>
        <dbReference type="ChEBI" id="CHEBI:30013"/>
        <dbReference type="ChEBI" id="CHEBI:30616"/>
        <dbReference type="ChEBI" id="CHEBI:61977"/>
        <dbReference type="ChEBI" id="CHEBI:456216"/>
        <dbReference type="EC" id="2.7.11.1"/>
    </reaction>
</comment>
<keyword evidence="13" id="KW-1133">Transmembrane helix</keyword>
<keyword evidence="9" id="KW-0675">Receptor</keyword>